<feature type="region of interest" description="Disordered" evidence="4">
    <location>
        <begin position="401"/>
        <end position="420"/>
    </location>
</feature>
<dbReference type="InterPro" id="IPR036259">
    <property type="entry name" value="MFS_trans_sf"/>
</dbReference>
<feature type="transmembrane region" description="Helical" evidence="5">
    <location>
        <begin position="167"/>
        <end position="189"/>
    </location>
</feature>
<dbReference type="CDD" id="cd17355">
    <property type="entry name" value="MFS_YcxA_like"/>
    <property type="match status" value="1"/>
</dbReference>
<dbReference type="Gene3D" id="1.20.1250.20">
    <property type="entry name" value="MFS general substrate transporter like domains"/>
    <property type="match status" value="1"/>
</dbReference>
<dbReference type="InterPro" id="IPR050327">
    <property type="entry name" value="Proton-linked_MCT"/>
</dbReference>
<evidence type="ECO:0000256" key="4">
    <source>
        <dbReference type="SAM" id="MobiDB-lite"/>
    </source>
</evidence>
<reference evidence="7 8" key="1">
    <citation type="submission" date="2023-11" db="EMBL/GenBank/DDBJ databases">
        <title>Arctic aerobic anoxygenic photoheterotroph Sediminicoccus rosea KRV36 adapts its photosynthesis to long days of polar summer.</title>
        <authorList>
            <person name="Tomasch J."/>
            <person name="Kopejtka K."/>
            <person name="Bily T."/>
            <person name="Gardiner A.T."/>
            <person name="Gardian Z."/>
            <person name="Shivaramu S."/>
            <person name="Koblizek M."/>
            <person name="Engelhardt F."/>
            <person name="Kaftan D."/>
        </authorList>
    </citation>
    <scope>NUCLEOTIDE SEQUENCE [LARGE SCALE GENOMIC DNA]</scope>
    <source>
        <strain evidence="7 8">R-30</strain>
    </source>
</reference>
<dbReference type="Proteomes" id="UP001305521">
    <property type="component" value="Chromosome"/>
</dbReference>
<name>A0ABZ0PET4_9PROT</name>
<feature type="transmembrane region" description="Helical" evidence="5">
    <location>
        <begin position="142"/>
        <end position="161"/>
    </location>
</feature>
<evidence type="ECO:0000256" key="1">
    <source>
        <dbReference type="ARBA" id="ARBA00022692"/>
    </source>
</evidence>
<sequence length="420" mass="43354">MLATLRGAPMGGATLLIAGAVICAALATGLRQSFGLFLAPMTTTLGWSSSGFAFAIALQVLLNGFAQPLVGQVADRIGGRTVVIGGAALYAIGILGMALSQGLPMFTFFAGIVMGIAVSAAGMPVINASLTRLLPEHLRGRAVGLGTAGSSFGQFAVVPLAQLGINVAGWQGALFLLAGAALLMIPLALPLDGRPAPPKAGQDDQTAMQALKLGLTTPTFWYIFFGFSVCGLHVSFLAVHLPGFVASCHLPASVGAAAIALIGLFNVAGSLISGELSQRWKRRELLIIIYASRGVLMTIFLLADKTTTNVLIFSAVMGLLWLSTIPPTVALMARNFGTRWLATMFGLVFVGHQLGGFAGAFLGGYIFDRTGSYDLMWSLCIAAAAFAALMHIPVQDGPKAVDPGPKAPGMTPPPRAATTG</sequence>
<keyword evidence="1 5" id="KW-0812">Transmembrane</keyword>
<evidence type="ECO:0000259" key="6">
    <source>
        <dbReference type="PROSITE" id="PS50850"/>
    </source>
</evidence>
<evidence type="ECO:0000256" key="3">
    <source>
        <dbReference type="ARBA" id="ARBA00023136"/>
    </source>
</evidence>
<dbReference type="PROSITE" id="PS50850">
    <property type="entry name" value="MFS"/>
    <property type="match status" value="1"/>
</dbReference>
<dbReference type="InterPro" id="IPR011701">
    <property type="entry name" value="MFS"/>
</dbReference>
<proteinExistence type="predicted"/>
<evidence type="ECO:0000256" key="5">
    <source>
        <dbReference type="SAM" id="Phobius"/>
    </source>
</evidence>
<keyword evidence="8" id="KW-1185">Reference proteome</keyword>
<feature type="transmembrane region" description="Helical" evidence="5">
    <location>
        <begin position="45"/>
        <end position="65"/>
    </location>
</feature>
<dbReference type="RefSeq" id="WP_318648181.1">
    <property type="nucleotide sequence ID" value="NZ_CP137852.1"/>
</dbReference>
<feature type="transmembrane region" description="Helical" evidence="5">
    <location>
        <begin position="220"/>
        <end position="241"/>
    </location>
</feature>
<feature type="transmembrane region" description="Helical" evidence="5">
    <location>
        <begin position="105"/>
        <end position="130"/>
    </location>
</feature>
<dbReference type="InterPro" id="IPR020846">
    <property type="entry name" value="MFS_dom"/>
</dbReference>
<evidence type="ECO:0000313" key="8">
    <source>
        <dbReference type="Proteomes" id="UP001305521"/>
    </source>
</evidence>
<feature type="transmembrane region" description="Helical" evidence="5">
    <location>
        <begin position="340"/>
        <end position="363"/>
    </location>
</feature>
<feature type="transmembrane region" description="Helical" evidence="5">
    <location>
        <begin position="253"/>
        <end position="273"/>
    </location>
</feature>
<feature type="transmembrane region" description="Helical" evidence="5">
    <location>
        <begin position="375"/>
        <end position="394"/>
    </location>
</feature>
<evidence type="ECO:0000313" key="7">
    <source>
        <dbReference type="EMBL" id="WPB84225.1"/>
    </source>
</evidence>
<feature type="transmembrane region" description="Helical" evidence="5">
    <location>
        <begin position="309"/>
        <end position="333"/>
    </location>
</feature>
<evidence type="ECO:0000256" key="2">
    <source>
        <dbReference type="ARBA" id="ARBA00022989"/>
    </source>
</evidence>
<dbReference type="Pfam" id="PF07690">
    <property type="entry name" value="MFS_1"/>
    <property type="match status" value="1"/>
</dbReference>
<feature type="transmembrane region" description="Helical" evidence="5">
    <location>
        <begin position="77"/>
        <end position="99"/>
    </location>
</feature>
<protein>
    <submittedName>
        <fullName evidence="7">MFS transporter</fullName>
    </submittedName>
</protein>
<dbReference type="PANTHER" id="PTHR11360:SF284">
    <property type="entry name" value="EG:103B4.3 PROTEIN-RELATED"/>
    <property type="match status" value="1"/>
</dbReference>
<gene>
    <name evidence="7" type="ORF">R9Z33_19270</name>
</gene>
<keyword evidence="3 5" id="KW-0472">Membrane</keyword>
<accession>A0ABZ0PET4</accession>
<feature type="compositionally biased region" description="Pro residues" evidence="4">
    <location>
        <begin position="410"/>
        <end position="420"/>
    </location>
</feature>
<organism evidence="7 8">
    <name type="scientific">Sediminicoccus rosea</name>
    <dbReference type="NCBI Taxonomy" id="1225128"/>
    <lineage>
        <taxon>Bacteria</taxon>
        <taxon>Pseudomonadati</taxon>
        <taxon>Pseudomonadota</taxon>
        <taxon>Alphaproteobacteria</taxon>
        <taxon>Acetobacterales</taxon>
        <taxon>Roseomonadaceae</taxon>
        <taxon>Sediminicoccus</taxon>
    </lineage>
</organism>
<dbReference type="SUPFAM" id="SSF103473">
    <property type="entry name" value="MFS general substrate transporter"/>
    <property type="match status" value="1"/>
</dbReference>
<dbReference type="PANTHER" id="PTHR11360">
    <property type="entry name" value="MONOCARBOXYLATE TRANSPORTER"/>
    <property type="match status" value="1"/>
</dbReference>
<keyword evidence="2 5" id="KW-1133">Transmembrane helix</keyword>
<dbReference type="EMBL" id="CP137852">
    <property type="protein sequence ID" value="WPB84225.1"/>
    <property type="molecule type" value="Genomic_DNA"/>
</dbReference>
<feature type="domain" description="Major facilitator superfamily (MFS) profile" evidence="6">
    <location>
        <begin position="13"/>
        <end position="395"/>
    </location>
</feature>